<dbReference type="NCBIfam" id="TIGR00778">
    <property type="entry name" value="ahpD_dom"/>
    <property type="match status" value="1"/>
</dbReference>
<feature type="domain" description="Carboxymuconolactone decarboxylase-like" evidence="1">
    <location>
        <begin position="2"/>
        <end position="80"/>
    </location>
</feature>
<dbReference type="InterPro" id="IPR004675">
    <property type="entry name" value="AhpD_core"/>
</dbReference>
<protein>
    <submittedName>
        <fullName evidence="2">Carboxymuconolactone decarboxylase family protein</fullName>
    </submittedName>
</protein>
<evidence type="ECO:0000313" key="2">
    <source>
        <dbReference type="EMBL" id="MBD0850196.1"/>
    </source>
</evidence>
<reference evidence="2 3" key="1">
    <citation type="submission" date="2020-05" db="EMBL/GenBank/DDBJ databases">
        <title>The draft genome sequence of Maribacter arenosus CAU 1321.</title>
        <authorList>
            <person name="Mu L."/>
        </authorList>
    </citation>
    <scope>NUCLEOTIDE SEQUENCE [LARGE SCALE GENOMIC DNA]</scope>
    <source>
        <strain evidence="2 3">CAU 1321</strain>
    </source>
</reference>
<dbReference type="Pfam" id="PF02627">
    <property type="entry name" value="CMD"/>
    <property type="match status" value="1"/>
</dbReference>
<gene>
    <name evidence="2" type="ORF">HPE63_05895</name>
</gene>
<name>A0ABR7V965_9FLAO</name>
<sequence>MNGFSELHRASISEGALSSKIKELIALGIAITVRCDGCIAYHVHDSIKAGASAEEIMETIGVAILMGGGPSVVYGCEAMEALSQFANLEQHETAKK</sequence>
<accession>A0ABR7V965</accession>
<evidence type="ECO:0000259" key="1">
    <source>
        <dbReference type="Pfam" id="PF02627"/>
    </source>
</evidence>
<keyword evidence="3" id="KW-1185">Reference proteome</keyword>
<dbReference type="InterPro" id="IPR003779">
    <property type="entry name" value="CMD-like"/>
</dbReference>
<dbReference type="Proteomes" id="UP000598350">
    <property type="component" value="Unassembled WGS sequence"/>
</dbReference>
<proteinExistence type="predicted"/>
<dbReference type="InterPro" id="IPR029032">
    <property type="entry name" value="AhpD-like"/>
</dbReference>
<evidence type="ECO:0000313" key="3">
    <source>
        <dbReference type="Proteomes" id="UP000598350"/>
    </source>
</evidence>
<comment type="caution">
    <text evidence="2">The sequence shown here is derived from an EMBL/GenBank/DDBJ whole genome shotgun (WGS) entry which is preliminary data.</text>
</comment>
<organism evidence="2 3">
    <name type="scientific">Maribacter arenosus</name>
    <dbReference type="NCBI Taxonomy" id="1854708"/>
    <lineage>
        <taxon>Bacteria</taxon>
        <taxon>Pseudomonadati</taxon>
        <taxon>Bacteroidota</taxon>
        <taxon>Flavobacteriia</taxon>
        <taxon>Flavobacteriales</taxon>
        <taxon>Flavobacteriaceae</taxon>
        <taxon>Maribacter</taxon>
    </lineage>
</organism>
<dbReference type="PANTHER" id="PTHR33930:SF2">
    <property type="entry name" value="BLR3452 PROTEIN"/>
    <property type="match status" value="1"/>
</dbReference>
<dbReference type="EMBL" id="JABTCG010000002">
    <property type="protein sequence ID" value="MBD0850196.1"/>
    <property type="molecule type" value="Genomic_DNA"/>
</dbReference>
<dbReference type="PANTHER" id="PTHR33930">
    <property type="entry name" value="ALKYL HYDROPEROXIDE REDUCTASE AHPD"/>
    <property type="match status" value="1"/>
</dbReference>
<dbReference type="SUPFAM" id="SSF69118">
    <property type="entry name" value="AhpD-like"/>
    <property type="match status" value="1"/>
</dbReference>
<dbReference type="Gene3D" id="1.20.1290.10">
    <property type="entry name" value="AhpD-like"/>
    <property type="match status" value="1"/>
</dbReference>